<sequence length="182" mass="20349">MGCLLPNHFASIYPGAVTTNLGSSGLIACSSTSRTLSSPAIWTHKNSNRGHCCDRSLPSPQRPWSIPCRSSREIFKGDFAFMLFDCTQRMSSLLRPISFFLMSLKPYEERVLLYLVWSGLRSFEFPLNELKPVPKGGQFGSGVRCAFQRWDSEAKKEGAMPRVGSVQKLVSTKSERLKSDFS</sequence>
<protein>
    <submittedName>
        <fullName evidence="1">Uncharacterized protein</fullName>
    </submittedName>
</protein>
<organism evidence="1 2">
    <name type="scientific">Brassica napus</name>
    <name type="common">Rape</name>
    <dbReference type="NCBI Taxonomy" id="3708"/>
    <lineage>
        <taxon>Eukaryota</taxon>
        <taxon>Viridiplantae</taxon>
        <taxon>Streptophyta</taxon>
        <taxon>Embryophyta</taxon>
        <taxon>Tracheophyta</taxon>
        <taxon>Spermatophyta</taxon>
        <taxon>Magnoliopsida</taxon>
        <taxon>eudicotyledons</taxon>
        <taxon>Gunneridae</taxon>
        <taxon>Pentapetalae</taxon>
        <taxon>rosids</taxon>
        <taxon>malvids</taxon>
        <taxon>Brassicales</taxon>
        <taxon>Brassicaceae</taxon>
        <taxon>Brassiceae</taxon>
        <taxon>Brassica</taxon>
    </lineage>
</organism>
<gene>
    <name evidence="1" type="ORF">HID58_094807</name>
</gene>
<evidence type="ECO:0000313" key="1">
    <source>
        <dbReference type="EMBL" id="KAH0851350.1"/>
    </source>
</evidence>
<proteinExistence type="predicted"/>
<name>A0ABQ7X5Y5_BRANA</name>
<accession>A0ABQ7X5Y5</accession>
<dbReference type="Proteomes" id="UP000824890">
    <property type="component" value="Unassembled WGS sequence"/>
</dbReference>
<dbReference type="EMBL" id="JAGKQM010001795">
    <property type="protein sequence ID" value="KAH0851350.1"/>
    <property type="molecule type" value="Genomic_DNA"/>
</dbReference>
<keyword evidence="2" id="KW-1185">Reference proteome</keyword>
<reference evidence="1 2" key="1">
    <citation type="submission" date="2021-05" db="EMBL/GenBank/DDBJ databases">
        <title>Genome Assembly of Synthetic Allotetraploid Brassica napus Reveals Homoeologous Exchanges between Subgenomes.</title>
        <authorList>
            <person name="Davis J.T."/>
        </authorList>
    </citation>
    <scope>NUCLEOTIDE SEQUENCE [LARGE SCALE GENOMIC DNA]</scope>
    <source>
        <strain evidence="2">cv. Da-Ae</strain>
        <tissue evidence="1">Seedling</tissue>
    </source>
</reference>
<evidence type="ECO:0000313" key="2">
    <source>
        <dbReference type="Proteomes" id="UP000824890"/>
    </source>
</evidence>
<comment type="caution">
    <text evidence="1">The sequence shown here is derived from an EMBL/GenBank/DDBJ whole genome shotgun (WGS) entry which is preliminary data.</text>
</comment>